<dbReference type="Pfam" id="PF01031">
    <property type="entry name" value="Dynamin_M"/>
    <property type="match status" value="1"/>
</dbReference>
<dbReference type="Proteomes" id="UP000319663">
    <property type="component" value="Unassembled WGS sequence"/>
</dbReference>
<gene>
    <name evidence="4" type="ORF">MPDQ_000320</name>
</gene>
<dbReference type="GO" id="GO:0005874">
    <property type="term" value="C:microtubule"/>
    <property type="evidence" value="ECO:0007669"/>
    <property type="project" value="TreeGrafter"/>
</dbReference>
<evidence type="ECO:0000256" key="1">
    <source>
        <dbReference type="ARBA" id="ARBA00022741"/>
    </source>
</evidence>
<evidence type="ECO:0000313" key="5">
    <source>
        <dbReference type="Proteomes" id="UP000319663"/>
    </source>
</evidence>
<dbReference type="STRING" id="5098.A0A507QU10"/>
<reference evidence="4 5" key="1">
    <citation type="submission" date="2019-06" db="EMBL/GenBank/DDBJ databases">
        <title>Wine fermentation using esterase from Monascus purpureus.</title>
        <authorList>
            <person name="Geng C."/>
            <person name="Zhang Y."/>
        </authorList>
    </citation>
    <scope>NUCLEOTIDE SEQUENCE [LARGE SCALE GENOMIC DNA]</scope>
    <source>
        <strain evidence="4">HQ1</strain>
    </source>
</reference>
<dbReference type="Pfam" id="PF00350">
    <property type="entry name" value="Dynamin_N"/>
    <property type="match status" value="1"/>
</dbReference>
<dbReference type="Gene3D" id="3.40.50.300">
    <property type="entry name" value="P-loop containing nucleotide triphosphate hydrolases"/>
    <property type="match status" value="1"/>
</dbReference>
<organism evidence="4 5">
    <name type="scientific">Monascus purpureus</name>
    <name type="common">Red mold</name>
    <name type="synonym">Monascus anka</name>
    <dbReference type="NCBI Taxonomy" id="5098"/>
    <lineage>
        <taxon>Eukaryota</taxon>
        <taxon>Fungi</taxon>
        <taxon>Dikarya</taxon>
        <taxon>Ascomycota</taxon>
        <taxon>Pezizomycotina</taxon>
        <taxon>Eurotiomycetes</taxon>
        <taxon>Eurotiomycetidae</taxon>
        <taxon>Eurotiales</taxon>
        <taxon>Aspergillaceae</taxon>
        <taxon>Monascus</taxon>
    </lineage>
</organism>
<evidence type="ECO:0000313" key="4">
    <source>
        <dbReference type="EMBL" id="TQB70550.1"/>
    </source>
</evidence>
<dbReference type="GO" id="GO:0008017">
    <property type="term" value="F:microtubule binding"/>
    <property type="evidence" value="ECO:0007669"/>
    <property type="project" value="TreeGrafter"/>
</dbReference>
<evidence type="ECO:0000256" key="2">
    <source>
        <dbReference type="ARBA" id="ARBA00023134"/>
    </source>
</evidence>
<proteinExistence type="predicted"/>
<dbReference type="GO" id="GO:0048312">
    <property type="term" value="P:intracellular distribution of mitochondria"/>
    <property type="evidence" value="ECO:0007669"/>
    <property type="project" value="TreeGrafter"/>
</dbReference>
<accession>A0A507QU10</accession>
<name>A0A507QU10_MONPU</name>
<dbReference type="PANTHER" id="PTHR11566:SF21">
    <property type="entry name" value="DYNAMIN RELATED PROTEIN 1, ISOFORM A"/>
    <property type="match status" value="1"/>
</dbReference>
<dbReference type="SMART" id="SM00053">
    <property type="entry name" value="DYNc"/>
    <property type="match status" value="1"/>
</dbReference>
<feature type="domain" description="GED" evidence="3">
    <location>
        <begin position="622"/>
        <end position="712"/>
    </location>
</feature>
<dbReference type="GO" id="GO:0003924">
    <property type="term" value="F:GTPase activity"/>
    <property type="evidence" value="ECO:0007669"/>
    <property type="project" value="InterPro"/>
</dbReference>
<keyword evidence="1" id="KW-0547">Nucleotide-binding</keyword>
<keyword evidence="2" id="KW-0342">GTP-binding</keyword>
<dbReference type="InterPro" id="IPR001401">
    <property type="entry name" value="Dynamin_GTPase"/>
</dbReference>
<dbReference type="CDD" id="cd08771">
    <property type="entry name" value="DLP_1"/>
    <property type="match status" value="1"/>
</dbReference>
<dbReference type="InterPro" id="IPR022812">
    <property type="entry name" value="Dynamin"/>
</dbReference>
<protein>
    <recommendedName>
        <fullName evidence="3">GED domain-containing protein</fullName>
    </recommendedName>
</protein>
<keyword evidence="5" id="KW-1185">Reference proteome</keyword>
<dbReference type="PANTHER" id="PTHR11566">
    <property type="entry name" value="DYNAMIN"/>
    <property type="match status" value="1"/>
</dbReference>
<dbReference type="EMBL" id="VIFY01000103">
    <property type="protein sequence ID" value="TQB70550.1"/>
    <property type="molecule type" value="Genomic_DNA"/>
</dbReference>
<dbReference type="InterPro" id="IPR000375">
    <property type="entry name" value="Dynamin_stalk"/>
</dbReference>
<dbReference type="InterPro" id="IPR020850">
    <property type="entry name" value="GED_dom"/>
</dbReference>
<dbReference type="PRINTS" id="PR00195">
    <property type="entry name" value="DYNAMIN"/>
</dbReference>
<dbReference type="GO" id="GO:0005525">
    <property type="term" value="F:GTP binding"/>
    <property type="evidence" value="ECO:0007669"/>
    <property type="project" value="InterPro"/>
</dbReference>
<dbReference type="Gene3D" id="1.20.120.1240">
    <property type="entry name" value="Dynamin, middle domain"/>
    <property type="match status" value="1"/>
</dbReference>
<comment type="caution">
    <text evidence="4">The sequence shown here is derived from an EMBL/GenBank/DDBJ whole genome shotgun (WGS) entry which is preliminary data.</text>
</comment>
<sequence length="712" mass="80155">MVVQKPESERTSPTPVKFSAAADLDDASRVRTLAIIDKYRELGIHGDISLPQLVVVGEQSSGKSSLLEGLTGLSFPITPDLCTRFVTQIVLRRAPGADAAVKVSIIPGASSSANDILRARLLNFGHTMQAKDFGNLEFTELLDEAAECMGLPTSQTRNLEELDKRFSDAVLKIELSGPEHRRLSIIDVPGLFQNPTKYQTAEDRAIIRNLIQQYVNNERAIVLAVIDGQNIDLANQEVFQIARAADPNGVRTVGIISKCEPGQQDEEQAVLKIARNEVIRLQHGWFVVKNVSVKDIKSGVNTSQRQFHERQFFNTAPWNELRRERLGIGALKSFLAQVLYDLIRKEFPNLVKEMRSLAVDTQRSLEKLGTPRQTSDDQRRFLTKVAINYQQDVSNALKGIYSPKLRERSPRRLRMHLRRLTDEFAARMRYGHLMPFQTVSGEIDPEYASPGGRDHQTPVQYLIRKLYRESQGAELPGTFNPALLETLFRELSRKWKDIAMEYIRHVSETVTIYHTSALEEFISDTDDDVRRKLSSRLDPHQRAAEDKALQELRNLMKDEQGGVLQTVDPTFAETLAQTRQERALARLASMGLGPRQCEGDEDQVKPQITMEQGRLSNEDQVVNDIHDILKAYYKVALRRFTDNVVLQAIGRHFLGDKSPLKAFSPELVSGLSEAELGDLAGENSTTLATRVELGYRAERLQRGLEIARQAGI</sequence>
<dbReference type="PROSITE" id="PS51388">
    <property type="entry name" value="GED"/>
    <property type="match status" value="1"/>
</dbReference>
<evidence type="ECO:0000259" key="3">
    <source>
        <dbReference type="PROSITE" id="PS51388"/>
    </source>
</evidence>
<dbReference type="GO" id="GO:0016559">
    <property type="term" value="P:peroxisome fission"/>
    <property type="evidence" value="ECO:0007669"/>
    <property type="project" value="TreeGrafter"/>
</dbReference>
<dbReference type="GO" id="GO:0016020">
    <property type="term" value="C:membrane"/>
    <property type="evidence" value="ECO:0007669"/>
    <property type="project" value="TreeGrafter"/>
</dbReference>
<dbReference type="GO" id="GO:0000266">
    <property type="term" value="P:mitochondrial fission"/>
    <property type="evidence" value="ECO:0007669"/>
    <property type="project" value="TreeGrafter"/>
</dbReference>
<dbReference type="GO" id="GO:0005739">
    <property type="term" value="C:mitochondrion"/>
    <property type="evidence" value="ECO:0007669"/>
    <property type="project" value="TreeGrafter"/>
</dbReference>
<dbReference type="InterPro" id="IPR027417">
    <property type="entry name" value="P-loop_NTPase"/>
</dbReference>
<dbReference type="GO" id="GO:0006897">
    <property type="term" value="P:endocytosis"/>
    <property type="evidence" value="ECO:0007669"/>
    <property type="project" value="TreeGrafter"/>
</dbReference>
<dbReference type="SUPFAM" id="SSF52540">
    <property type="entry name" value="P-loop containing nucleoside triphosphate hydrolases"/>
    <property type="match status" value="1"/>
</dbReference>
<dbReference type="InterPro" id="IPR045063">
    <property type="entry name" value="Dynamin_N"/>
</dbReference>
<dbReference type="AlphaFoldDB" id="A0A507QU10"/>